<evidence type="ECO:0000313" key="2">
    <source>
        <dbReference type="Proteomes" id="UP000320672"/>
    </source>
</evidence>
<dbReference type="KEGG" id="rml:FF011L_51730"/>
<name>A0A517MNA6_9BACT</name>
<organism evidence="1 2">
    <name type="scientific">Roseimaritima multifibrata</name>
    <dbReference type="NCBI Taxonomy" id="1930274"/>
    <lineage>
        <taxon>Bacteria</taxon>
        <taxon>Pseudomonadati</taxon>
        <taxon>Planctomycetota</taxon>
        <taxon>Planctomycetia</taxon>
        <taxon>Pirellulales</taxon>
        <taxon>Pirellulaceae</taxon>
        <taxon>Roseimaritima</taxon>
    </lineage>
</organism>
<sequence>MGPISLGERQSVAWKQHVVDSLRDSCLLHSPPRRGGATSRGAAACVRRSCIAVAL</sequence>
<proteinExistence type="predicted"/>
<accession>A0A517MNA6</accession>
<dbReference type="Proteomes" id="UP000320672">
    <property type="component" value="Chromosome"/>
</dbReference>
<reference evidence="1 2" key="1">
    <citation type="submission" date="2019-02" db="EMBL/GenBank/DDBJ databases">
        <title>Deep-cultivation of Planctomycetes and their phenomic and genomic characterization uncovers novel biology.</title>
        <authorList>
            <person name="Wiegand S."/>
            <person name="Jogler M."/>
            <person name="Boedeker C."/>
            <person name="Pinto D."/>
            <person name="Vollmers J."/>
            <person name="Rivas-Marin E."/>
            <person name="Kohn T."/>
            <person name="Peeters S.H."/>
            <person name="Heuer A."/>
            <person name="Rast P."/>
            <person name="Oberbeckmann S."/>
            <person name="Bunk B."/>
            <person name="Jeske O."/>
            <person name="Meyerdierks A."/>
            <person name="Storesund J.E."/>
            <person name="Kallscheuer N."/>
            <person name="Luecker S."/>
            <person name="Lage O.M."/>
            <person name="Pohl T."/>
            <person name="Merkel B.J."/>
            <person name="Hornburger P."/>
            <person name="Mueller R.-W."/>
            <person name="Bruemmer F."/>
            <person name="Labrenz M."/>
            <person name="Spormann A.M."/>
            <person name="Op den Camp H."/>
            <person name="Overmann J."/>
            <person name="Amann R."/>
            <person name="Jetten M.S.M."/>
            <person name="Mascher T."/>
            <person name="Medema M.H."/>
            <person name="Devos D.P."/>
            <person name="Kaster A.-K."/>
            <person name="Ovreas L."/>
            <person name="Rohde M."/>
            <person name="Galperin M.Y."/>
            <person name="Jogler C."/>
        </authorList>
    </citation>
    <scope>NUCLEOTIDE SEQUENCE [LARGE SCALE GENOMIC DNA]</scope>
    <source>
        <strain evidence="1 2">FF011L</strain>
    </source>
</reference>
<dbReference type="EMBL" id="CP036262">
    <property type="protein sequence ID" value="QDS96365.1"/>
    <property type="molecule type" value="Genomic_DNA"/>
</dbReference>
<protein>
    <submittedName>
        <fullName evidence="1">Uncharacterized protein</fullName>
    </submittedName>
</protein>
<keyword evidence="2" id="KW-1185">Reference proteome</keyword>
<evidence type="ECO:0000313" key="1">
    <source>
        <dbReference type="EMBL" id="QDS96365.1"/>
    </source>
</evidence>
<gene>
    <name evidence="1" type="ORF">FF011L_51730</name>
</gene>
<dbReference type="AlphaFoldDB" id="A0A517MNA6"/>